<dbReference type="Gene3D" id="1.20.990.10">
    <property type="entry name" value="NADPH-cytochrome p450 Reductase, Chain A, domain 3"/>
    <property type="match status" value="1"/>
</dbReference>
<comment type="caution">
    <text evidence="11">The sequence shown here is derived from an EMBL/GenBank/DDBJ whole genome shotgun (WGS) entry which is preliminary data.</text>
</comment>
<dbReference type="EMBL" id="CAUYUJ010015682">
    <property type="protein sequence ID" value="CAK0856920.1"/>
    <property type="molecule type" value="Genomic_DNA"/>
</dbReference>
<evidence type="ECO:0000256" key="2">
    <source>
        <dbReference type="ARBA" id="ARBA00001974"/>
    </source>
</evidence>
<dbReference type="PRINTS" id="PR00371">
    <property type="entry name" value="FPNCR"/>
</dbReference>
<sequence length="1041" mass="108173">MAGAAQVKIFFGSQSGTAESFSEELRDEAVQQGIDAEVVDMIGFTPESFAAVKIAVLVVSTYGEGEPTDNAAQFHKWAMDPRNDGALKGQRFTVMGLGDMNYSRFNNMGMECDQFLERLGGLRFYPRGIGDDSQDIADDFQKWKNGGLWAALKRTVAEVLQEVASGGGGYPVGPTATAVQAPVAPPKFQVTVFFGHDAEADGAAKDVCEAVVELLKKEDLCVAGVHSLSDRKSIEVVRKLPKQSLSLLIVDCGPDGPCAAGRKLARNMNLEFDSHALADKDLRYACLTVASSKCNNSAASMKDQIRQAAESVPKALDRAGLKPIEDRKRVYLDAGVEDVSAAAAELCGVVACCAAAAVPPKAAAAAGGAAPPGAPKALILTAGGGEAKEAGEALAAAWPGGAGVEDASLASLAAAAKGRAQVVLAVECAASGDLSDEARGLLVQLNAAPVVVKQQLRQLGFAALAIAATDYGNAGERASARGAVAELTQQAAPVVDALTRLGSTCVAATSADLQDSDAAAMATICGTFQKAFAAKAAGAGAAVNGAPAGPGGGAAGMGTPVLRMAAATSDLPQEAPGEAADVLSRFYFEAERTKVLRVRELRQSPNVAGGLATAEVEVEAVGALKSYTLGGTLSVLPESDPADVAASLKLMGLAEADLDKSVTFVAAEGPGIKIKKPFPTPCTLREALARYCDLARAPTKKMLSAVQPTLKDPAARDRLGKLLADADAVKALGAAPLCCRMHEFWSMLGIASIDASEFLLHCPRQKAREFTIASSPKAFPDKIALCVSLTSHEPGALSQLAEQLKAIGCLADGAVPESRPRFFGSCSGFITTRMKPGTTVLAKFRPSAFHLPEKDVPVIMVGAGAGVAPFRGFWEELRRGKQAAPAALFFGCRHPDEDPKKLKVEASGRIEEMFESLTLKIDSLTTKVDFNITTAQDWLFKDEMNAAVKKQAAGCAALQRVQPTSGDRGFWQLEGFRQAGQASREPAEAKPAAKTEAKATAEAKAKAARPPLGAGAAGQHAAPGGELGAERPAARRQQPAR</sequence>
<dbReference type="SUPFAM" id="SSF63380">
    <property type="entry name" value="Riboflavin synthase domain-like"/>
    <property type="match status" value="1"/>
</dbReference>
<comment type="cofactor">
    <cofactor evidence="2">
        <name>FAD</name>
        <dbReference type="ChEBI" id="CHEBI:57692"/>
    </cofactor>
</comment>
<dbReference type="InterPro" id="IPR003097">
    <property type="entry name" value="CysJ-like_FAD-binding"/>
</dbReference>
<evidence type="ECO:0000313" key="12">
    <source>
        <dbReference type="Proteomes" id="UP001189429"/>
    </source>
</evidence>
<dbReference type="PRINTS" id="PR00369">
    <property type="entry name" value="FLAVODOXIN"/>
</dbReference>
<evidence type="ECO:0000256" key="3">
    <source>
        <dbReference type="ARBA" id="ARBA00022630"/>
    </source>
</evidence>
<reference evidence="11" key="1">
    <citation type="submission" date="2023-10" db="EMBL/GenBank/DDBJ databases">
        <authorList>
            <person name="Chen Y."/>
            <person name="Shah S."/>
            <person name="Dougan E. K."/>
            <person name="Thang M."/>
            <person name="Chan C."/>
        </authorList>
    </citation>
    <scope>NUCLEOTIDE SEQUENCE [LARGE SCALE GENOMIC DNA]</scope>
</reference>
<feature type="region of interest" description="Disordered" evidence="9">
    <location>
        <begin position="978"/>
        <end position="1041"/>
    </location>
</feature>
<evidence type="ECO:0000256" key="8">
    <source>
        <dbReference type="ARBA" id="ARBA00023797"/>
    </source>
</evidence>
<dbReference type="PROSITE" id="PS50902">
    <property type="entry name" value="FLAVODOXIN_LIKE"/>
    <property type="match status" value="1"/>
</dbReference>
<dbReference type="InterPro" id="IPR001094">
    <property type="entry name" value="Flavdoxin-like"/>
</dbReference>
<keyword evidence="7" id="KW-0560">Oxidoreductase</keyword>
<dbReference type="InterPro" id="IPR039261">
    <property type="entry name" value="FNR_nucleotide-bd"/>
</dbReference>
<gene>
    <name evidence="11" type="ORF">PCOR1329_LOCUS47173</name>
</gene>
<protein>
    <recommendedName>
        <fullName evidence="8">NADPH--hemoprotein reductase</fullName>
        <ecNumber evidence="8">1.6.2.4</ecNumber>
    </recommendedName>
</protein>
<evidence type="ECO:0000256" key="1">
    <source>
        <dbReference type="ARBA" id="ARBA00001917"/>
    </source>
</evidence>
<evidence type="ECO:0000256" key="9">
    <source>
        <dbReference type="SAM" id="MobiDB-lite"/>
    </source>
</evidence>
<evidence type="ECO:0000256" key="4">
    <source>
        <dbReference type="ARBA" id="ARBA00022643"/>
    </source>
</evidence>
<dbReference type="InterPro" id="IPR029039">
    <property type="entry name" value="Flavoprotein-like_sf"/>
</dbReference>
<name>A0ABN9UBX1_9DINO</name>
<proteinExistence type="predicted"/>
<dbReference type="Pfam" id="PF00667">
    <property type="entry name" value="FAD_binding_1"/>
    <property type="match status" value="1"/>
</dbReference>
<keyword evidence="4" id="KW-0288">FMN</keyword>
<evidence type="ECO:0000313" key="11">
    <source>
        <dbReference type="EMBL" id="CAK0856920.1"/>
    </source>
</evidence>
<feature type="compositionally biased region" description="Low complexity" evidence="9">
    <location>
        <begin position="1006"/>
        <end position="1024"/>
    </location>
</feature>
<dbReference type="Pfam" id="PF00258">
    <property type="entry name" value="Flavodoxin_1"/>
    <property type="match status" value="1"/>
</dbReference>
<dbReference type="InterPro" id="IPR017938">
    <property type="entry name" value="Riboflavin_synthase-like_b-brl"/>
</dbReference>
<dbReference type="EC" id="1.6.2.4" evidence="8"/>
<dbReference type="PANTHER" id="PTHR19384:SF17">
    <property type="entry name" value="NADPH--CYTOCHROME P450 REDUCTASE"/>
    <property type="match status" value="1"/>
</dbReference>
<keyword evidence="3" id="KW-0285">Flavoprotein</keyword>
<evidence type="ECO:0000256" key="6">
    <source>
        <dbReference type="ARBA" id="ARBA00022857"/>
    </source>
</evidence>
<evidence type="ECO:0000256" key="5">
    <source>
        <dbReference type="ARBA" id="ARBA00022827"/>
    </source>
</evidence>
<dbReference type="Proteomes" id="UP001189429">
    <property type="component" value="Unassembled WGS sequence"/>
</dbReference>
<keyword evidence="6" id="KW-0521">NADP</keyword>
<dbReference type="Gene3D" id="2.40.30.10">
    <property type="entry name" value="Translation factors"/>
    <property type="match status" value="1"/>
</dbReference>
<evidence type="ECO:0000256" key="7">
    <source>
        <dbReference type="ARBA" id="ARBA00023002"/>
    </source>
</evidence>
<dbReference type="SUPFAM" id="SSF52218">
    <property type="entry name" value="Flavoproteins"/>
    <property type="match status" value="1"/>
</dbReference>
<dbReference type="Gene3D" id="3.40.50.360">
    <property type="match status" value="1"/>
</dbReference>
<evidence type="ECO:0000259" key="10">
    <source>
        <dbReference type="PROSITE" id="PS50902"/>
    </source>
</evidence>
<dbReference type="Gene3D" id="3.40.50.80">
    <property type="entry name" value="Nucleotide-binding domain of ferredoxin-NADP reductase (FNR) module"/>
    <property type="match status" value="1"/>
</dbReference>
<feature type="domain" description="Flavodoxin-like" evidence="10">
    <location>
        <begin position="7"/>
        <end position="148"/>
    </location>
</feature>
<accession>A0ABN9UBX1</accession>
<dbReference type="SUPFAM" id="SSF52343">
    <property type="entry name" value="Ferredoxin reductase-like, C-terminal NADP-linked domain"/>
    <property type="match status" value="1"/>
</dbReference>
<keyword evidence="5" id="KW-0274">FAD</keyword>
<organism evidence="11 12">
    <name type="scientific">Prorocentrum cordatum</name>
    <dbReference type="NCBI Taxonomy" id="2364126"/>
    <lineage>
        <taxon>Eukaryota</taxon>
        <taxon>Sar</taxon>
        <taxon>Alveolata</taxon>
        <taxon>Dinophyceae</taxon>
        <taxon>Prorocentrales</taxon>
        <taxon>Prorocentraceae</taxon>
        <taxon>Prorocentrum</taxon>
    </lineage>
</organism>
<dbReference type="PANTHER" id="PTHR19384">
    <property type="entry name" value="NITRIC OXIDE SYNTHASE-RELATED"/>
    <property type="match status" value="1"/>
</dbReference>
<keyword evidence="12" id="KW-1185">Reference proteome</keyword>
<dbReference type="InterPro" id="IPR008254">
    <property type="entry name" value="Flavodoxin/NO_synth"/>
</dbReference>
<dbReference type="InterPro" id="IPR023173">
    <property type="entry name" value="NADPH_Cyt_P450_Rdtase_alpha"/>
</dbReference>
<comment type="cofactor">
    <cofactor evidence="1">
        <name>FMN</name>
        <dbReference type="ChEBI" id="CHEBI:58210"/>
    </cofactor>
</comment>
<dbReference type="InterPro" id="IPR001709">
    <property type="entry name" value="Flavoprot_Pyr_Nucl_cyt_Rdtase"/>
</dbReference>
<feature type="compositionally biased region" description="Basic and acidic residues" evidence="9">
    <location>
        <begin position="985"/>
        <end position="1005"/>
    </location>
</feature>